<evidence type="ECO:0000313" key="3">
    <source>
        <dbReference type="Proteomes" id="UP000814176"/>
    </source>
</evidence>
<comment type="caution">
    <text evidence="2">The sequence shown here is derived from an EMBL/GenBank/DDBJ whole genome shotgun (WGS) entry which is preliminary data.</text>
</comment>
<accession>A0ABQ8KYL4</accession>
<dbReference type="RefSeq" id="XP_047785101.1">
    <property type="nucleotide sequence ID" value="XM_047918255.1"/>
</dbReference>
<dbReference type="EMBL" id="JADCUA010000001">
    <property type="protein sequence ID" value="KAH9844291.1"/>
    <property type="molecule type" value="Genomic_DNA"/>
</dbReference>
<reference evidence="2 3" key="1">
    <citation type="journal article" date="2021" name="Environ. Microbiol.">
        <title>Gene family expansions and transcriptome signatures uncover fungal adaptations to wood decay.</title>
        <authorList>
            <person name="Hage H."/>
            <person name="Miyauchi S."/>
            <person name="Viragh M."/>
            <person name="Drula E."/>
            <person name="Min B."/>
            <person name="Chaduli D."/>
            <person name="Navarro D."/>
            <person name="Favel A."/>
            <person name="Norest M."/>
            <person name="Lesage-Meessen L."/>
            <person name="Balint B."/>
            <person name="Merenyi Z."/>
            <person name="de Eugenio L."/>
            <person name="Morin E."/>
            <person name="Martinez A.T."/>
            <person name="Baldrian P."/>
            <person name="Stursova M."/>
            <person name="Martinez M.J."/>
            <person name="Novotny C."/>
            <person name="Magnuson J.K."/>
            <person name="Spatafora J.W."/>
            <person name="Maurice S."/>
            <person name="Pangilinan J."/>
            <person name="Andreopoulos W."/>
            <person name="LaButti K."/>
            <person name="Hundley H."/>
            <person name="Na H."/>
            <person name="Kuo A."/>
            <person name="Barry K."/>
            <person name="Lipzen A."/>
            <person name="Henrissat B."/>
            <person name="Riley R."/>
            <person name="Ahrendt S."/>
            <person name="Nagy L.G."/>
            <person name="Grigoriev I.V."/>
            <person name="Martin F."/>
            <person name="Rosso M.N."/>
        </authorList>
    </citation>
    <scope>NUCLEOTIDE SEQUENCE [LARGE SCALE GENOMIC DNA]</scope>
    <source>
        <strain evidence="2 3">CIRM-BRFM 1785</strain>
    </source>
</reference>
<feature type="compositionally biased region" description="Basic and acidic residues" evidence="1">
    <location>
        <begin position="200"/>
        <end position="211"/>
    </location>
</feature>
<proteinExistence type="predicted"/>
<organism evidence="2 3">
    <name type="scientific">Rhodofomes roseus</name>
    <dbReference type="NCBI Taxonomy" id="34475"/>
    <lineage>
        <taxon>Eukaryota</taxon>
        <taxon>Fungi</taxon>
        <taxon>Dikarya</taxon>
        <taxon>Basidiomycota</taxon>
        <taxon>Agaricomycotina</taxon>
        <taxon>Agaricomycetes</taxon>
        <taxon>Polyporales</taxon>
        <taxon>Rhodofomes</taxon>
    </lineage>
</organism>
<dbReference type="GeneID" id="71998987"/>
<evidence type="ECO:0000313" key="2">
    <source>
        <dbReference type="EMBL" id="KAH9844291.1"/>
    </source>
</evidence>
<feature type="region of interest" description="Disordered" evidence="1">
    <location>
        <begin position="103"/>
        <end position="224"/>
    </location>
</feature>
<name>A0ABQ8KYL4_9APHY</name>
<sequence length="224" mass="23855">MQAVAPATAKFQLAVPHILGSVSPGLAALHAARARRLHPADATLRTTHCPACGAGYLDGGGEYRSVRSNDRQRRVNRMDKTPPRRSLHMLCGVCGHREELPIEPEGASSFVPPRKRRKTVASNADIPNLPNANAVAAKSGEAVHARSEPKPAGLADSRQSQTKAGPSSRTTDGSHNTPATIARSKARLKKSTGLQNLLARNREKQEQEKKATGSGLSAFLQDLG</sequence>
<dbReference type="Proteomes" id="UP000814176">
    <property type="component" value="Unassembled WGS sequence"/>
</dbReference>
<gene>
    <name evidence="2" type="ORF">C8Q71DRAFT_39006</name>
</gene>
<keyword evidence="3" id="KW-1185">Reference proteome</keyword>
<evidence type="ECO:0000256" key="1">
    <source>
        <dbReference type="SAM" id="MobiDB-lite"/>
    </source>
</evidence>
<feature type="compositionally biased region" description="Polar residues" evidence="1">
    <location>
        <begin position="157"/>
        <end position="179"/>
    </location>
</feature>
<protein>
    <submittedName>
        <fullName evidence="2">Uncharacterized protein</fullName>
    </submittedName>
</protein>